<keyword evidence="4" id="KW-1185">Reference proteome</keyword>
<proteinExistence type="predicted"/>
<protein>
    <submittedName>
        <fullName evidence="3">Uncharacterized protein</fullName>
    </submittedName>
</protein>
<feature type="compositionally biased region" description="Basic and acidic residues" evidence="1">
    <location>
        <begin position="272"/>
        <end position="297"/>
    </location>
</feature>
<evidence type="ECO:0000313" key="4">
    <source>
        <dbReference type="Proteomes" id="UP000315891"/>
    </source>
</evidence>
<evidence type="ECO:0000313" key="3">
    <source>
        <dbReference type="EMBL" id="QDQ73649.1"/>
    </source>
</evidence>
<name>A0A516V546_9GAMM</name>
<keyword evidence="2" id="KW-0732">Signal</keyword>
<feature type="signal peptide" evidence="2">
    <location>
        <begin position="1"/>
        <end position="28"/>
    </location>
</feature>
<dbReference type="AlphaFoldDB" id="A0A516V546"/>
<feature type="region of interest" description="Disordered" evidence="1">
    <location>
        <begin position="270"/>
        <end position="303"/>
    </location>
</feature>
<dbReference type="RefSeq" id="WP_143879161.1">
    <property type="nucleotide sequence ID" value="NZ_BAABLZ010000001.1"/>
</dbReference>
<feature type="chain" id="PRO_5021793662" evidence="2">
    <location>
        <begin position="29"/>
        <end position="303"/>
    </location>
</feature>
<dbReference type="Proteomes" id="UP000315891">
    <property type="component" value="Chromosome"/>
</dbReference>
<evidence type="ECO:0000256" key="2">
    <source>
        <dbReference type="SAM" id="SignalP"/>
    </source>
</evidence>
<reference evidence="3 4" key="1">
    <citation type="submission" date="2019-07" db="EMBL/GenBank/DDBJ databases">
        <title>Lysobacter weifangensis sp. nov., isolated from bensulfuron-methyl contaminated farmland soil.</title>
        <authorList>
            <person name="Zhao H."/>
        </authorList>
    </citation>
    <scope>NUCLEOTIDE SEQUENCE [LARGE SCALE GENOMIC DNA]</scope>
    <source>
        <strain evidence="3 4">CC-Bw-6</strain>
    </source>
</reference>
<sequence length="303" mass="33394">MDKSNERRVHTLQAMLLVGTFSALPLLANNACSDPMQPMPKVGDEHEIIKSYETSEQSSEGSTGSSRGRDAILERVIGMRDGGFELEYDLPKSATTDDRSRNWQFPARVFRSKNGAMQLVNDRELEARADGWLKAAGLTHDACGRWIFTWDAFRIECDPQSVLKTLEAFDLSSAVIREGASYQDIEAKSAGTLTRKATGPNGSTYTVVMEIDPDAVRRARADSDVVVGEITQKPVTLDEALLKRANEIVTGTITVTFDTDLTGNVRSRTKVTKVETKNPDGRSESRTSTETVERRLVSESTSP</sequence>
<dbReference type="OrthoDB" id="7565484at2"/>
<dbReference type="EMBL" id="CP041742">
    <property type="protein sequence ID" value="QDQ73649.1"/>
    <property type="molecule type" value="Genomic_DNA"/>
</dbReference>
<accession>A0A516V546</accession>
<evidence type="ECO:0000256" key="1">
    <source>
        <dbReference type="SAM" id="MobiDB-lite"/>
    </source>
</evidence>
<organism evidence="3 4">
    <name type="scientific">Pseudoluteimonas lycopersici</name>
    <dbReference type="NCBI Taxonomy" id="1324796"/>
    <lineage>
        <taxon>Bacteria</taxon>
        <taxon>Pseudomonadati</taxon>
        <taxon>Pseudomonadota</taxon>
        <taxon>Gammaproteobacteria</taxon>
        <taxon>Lysobacterales</taxon>
        <taxon>Lysobacteraceae</taxon>
        <taxon>Pseudoluteimonas</taxon>
    </lineage>
</organism>
<gene>
    <name evidence="3" type="ORF">FNZ56_07050</name>
</gene>